<evidence type="ECO:0000259" key="4">
    <source>
        <dbReference type="Pfam" id="PF12146"/>
    </source>
</evidence>
<feature type="site" description="Important for substrate specificity" evidence="3">
    <location>
        <position position="143"/>
    </location>
</feature>
<evidence type="ECO:0000256" key="2">
    <source>
        <dbReference type="PIRSR" id="PIRSR017388-2"/>
    </source>
</evidence>
<feature type="active site" description="Charge relay system" evidence="1">
    <location>
        <position position="224"/>
    </location>
</feature>
<dbReference type="InterPro" id="IPR029058">
    <property type="entry name" value="AB_hydrolase_fold"/>
</dbReference>
<gene>
    <name evidence="5" type="ORF">SAMN04488025_11639</name>
</gene>
<dbReference type="Gene3D" id="3.40.50.1820">
    <property type="entry name" value="alpha/beta hydrolase"/>
    <property type="match status" value="1"/>
</dbReference>
<dbReference type="STRING" id="201973.SAMN04488025_11639"/>
<keyword evidence="6" id="KW-1185">Reference proteome</keyword>
<organism evidence="5 6">
    <name type="scientific">Planifilum fulgidum</name>
    <dbReference type="NCBI Taxonomy" id="201973"/>
    <lineage>
        <taxon>Bacteria</taxon>
        <taxon>Bacillati</taxon>
        <taxon>Bacillota</taxon>
        <taxon>Bacilli</taxon>
        <taxon>Bacillales</taxon>
        <taxon>Thermoactinomycetaceae</taxon>
        <taxon>Planifilum</taxon>
    </lineage>
</organism>
<name>A0A1I2P8R7_9BACL</name>
<dbReference type="OrthoDB" id="9786110at2"/>
<dbReference type="Proteomes" id="UP000198661">
    <property type="component" value="Unassembled WGS sequence"/>
</dbReference>
<dbReference type="SUPFAM" id="SSF53474">
    <property type="entry name" value="alpha/beta-Hydrolases"/>
    <property type="match status" value="1"/>
</dbReference>
<evidence type="ECO:0000256" key="3">
    <source>
        <dbReference type="PIRSR" id="PIRSR017388-3"/>
    </source>
</evidence>
<feature type="binding site" evidence="2">
    <location>
        <position position="98"/>
    </location>
    <ligand>
        <name>substrate</name>
    </ligand>
</feature>
<dbReference type="InterPro" id="IPR012354">
    <property type="entry name" value="Esterase_lipase"/>
</dbReference>
<dbReference type="GO" id="GO:0052689">
    <property type="term" value="F:carboxylic ester hydrolase activity"/>
    <property type="evidence" value="ECO:0007669"/>
    <property type="project" value="InterPro"/>
</dbReference>
<feature type="binding site" evidence="2">
    <location>
        <position position="29"/>
    </location>
    <ligand>
        <name>substrate</name>
    </ligand>
</feature>
<evidence type="ECO:0000313" key="6">
    <source>
        <dbReference type="Proteomes" id="UP000198661"/>
    </source>
</evidence>
<protein>
    <submittedName>
        <fullName evidence="5">Carboxylesterase</fullName>
    </submittedName>
</protein>
<dbReference type="AlphaFoldDB" id="A0A1I2P8R7"/>
<feature type="active site" description="Nucleophile" evidence="1">
    <location>
        <position position="97"/>
    </location>
</feature>
<proteinExistence type="predicted"/>
<dbReference type="PIRSF" id="PIRSF017388">
    <property type="entry name" value="Esterase_lipase"/>
    <property type="match status" value="1"/>
</dbReference>
<dbReference type="Pfam" id="PF12146">
    <property type="entry name" value="Hydrolase_4"/>
    <property type="match status" value="1"/>
</dbReference>
<reference evidence="5 6" key="1">
    <citation type="submission" date="2016-10" db="EMBL/GenBank/DDBJ databases">
        <authorList>
            <person name="de Groot N.N."/>
        </authorList>
    </citation>
    <scope>NUCLEOTIDE SEQUENCE [LARGE SCALE GENOMIC DNA]</scope>
    <source>
        <strain evidence="5 6">DSM 44945</strain>
    </source>
</reference>
<dbReference type="EMBL" id="FOOK01000016">
    <property type="protein sequence ID" value="SFG11903.1"/>
    <property type="molecule type" value="Genomic_DNA"/>
</dbReference>
<dbReference type="InterPro" id="IPR051044">
    <property type="entry name" value="MAG_DAG_Lipase"/>
</dbReference>
<dbReference type="RefSeq" id="WP_092038588.1">
    <property type="nucleotide sequence ID" value="NZ_FOOK01000016.1"/>
</dbReference>
<dbReference type="PANTHER" id="PTHR11614">
    <property type="entry name" value="PHOSPHOLIPASE-RELATED"/>
    <property type="match status" value="1"/>
</dbReference>
<feature type="active site" description="Charge relay system" evidence="1">
    <location>
        <position position="194"/>
    </location>
</feature>
<feature type="domain" description="Serine aminopeptidase S33" evidence="4">
    <location>
        <begin position="23"/>
        <end position="229"/>
    </location>
</feature>
<dbReference type="InterPro" id="IPR022742">
    <property type="entry name" value="Hydrolase_4"/>
</dbReference>
<evidence type="ECO:0000256" key="1">
    <source>
        <dbReference type="PIRSR" id="PIRSR017388-1"/>
    </source>
</evidence>
<sequence>MADSYPVMKGAEPFFFEGNEVGVLVQHGFTGTPQSMRELGEYLAHCGFTVHGPRLKGHGTHPEEMEKTTYKDWIASAEEGYRLLKEKCSQVFVVGLSMGGTLALHLAHRYPETRGIVLINAAMSMEELEKVARQEEPRFLEGIGSDIKAPGVKELAYEKTPLKSVRELVRFMAETREKVSSITCPALILVSAEDHVVPPSNSRFIYDHLSSDDKEWVELQNSYHVATLDNDKDLIKRETEKFIRRLAGKEIGAGRDR</sequence>
<evidence type="ECO:0000313" key="5">
    <source>
        <dbReference type="EMBL" id="SFG11903.1"/>
    </source>
</evidence>
<accession>A0A1I2P8R7</accession>